<comment type="caution">
    <text evidence="2">The sequence shown here is derived from an EMBL/GenBank/DDBJ whole genome shotgun (WGS) entry which is preliminary data.</text>
</comment>
<proteinExistence type="predicted"/>
<dbReference type="InterPro" id="IPR036291">
    <property type="entry name" value="NAD(P)-bd_dom_sf"/>
</dbReference>
<sequence>MANLIITGGAGFIGANFVRHWRKISPGDGIVVLDALTYAGNPANIEGVADVTLVEGDICDTALVSRLIADHDIDTIVHFAAESHVDRSITGPDAFVTTNVVGTHSLLKAAKHAWLDKGSGRPHRFHHVSTDEVYGTLELDDPAFSETTPYAPNSPYSASKAGSDHLVRAYHHTYQRGDEVGFQPGLSAPSGVKTMRSMALSPSNSATRAMTSATSV</sequence>
<gene>
    <name evidence="2" type="ORF">M529_07465</name>
</gene>
<evidence type="ECO:0000313" key="2">
    <source>
        <dbReference type="EMBL" id="EQB32868.1"/>
    </source>
</evidence>
<dbReference type="eggNOG" id="COG1088">
    <property type="taxonomic scope" value="Bacteria"/>
</dbReference>
<evidence type="ECO:0000259" key="1">
    <source>
        <dbReference type="Pfam" id="PF16363"/>
    </source>
</evidence>
<protein>
    <recommendedName>
        <fullName evidence="1">NAD(P)-binding domain-containing protein</fullName>
    </recommendedName>
</protein>
<dbReference type="SUPFAM" id="SSF51735">
    <property type="entry name" value="NAD(P)-binding Rossmann-fold domains"/>
    <property type="match status" value="1"/>
</dbReference>
<keyword evidence="3" id="KW-1185">Reference proteome</keyword>
<dbReference type="AlphaFoldDB" id="T0KHR2"/>
<dbReference type="Proteomes" id="UP000015523">
    <property type="component" value="Unassembled WGS sequence"/>
</dbReference>
<dbReference type="InterPro" id="IPR016040">
    <property type="entry name" value="NAD(P)-bd_dom"/>
</dbReference>
<dbReference type="EMBL" id="AUWY01000057">
    <property type="protein sequence ID" value="EQB32868.1"/>
    <property type="molecule type" value="Genomic_DNA"/>
</dbReference>
<dbReference type="PROSITE" id="PS00061">
    <property type="entry name" value="ADH_SHORT"/>
    <property type="match status" value="1"/>
</dbReference>
<dbReference type="STRING" id="1346791.M529_07465"/>
<name>T0KHR2_9SPHN</name>
<dbReference type="InterPro" id="IPR020904">
    <property type="entry name" value="Sc_DH/Rdtase_CS"/>
</dbReference>
<dbReference type="Gene3D" id="3.40.50.720">
    <property type="entry name" value="NAD(P)-binding Rossmann-like Domain"/>
    <property type="match status" value="1"/>
</dbReference>
<accession>T0KHR2</accession>
<feature type="domain" description="NAD(P)-binding" evidence="1">
    <location>
        <begin position="5"/>
        <end position="175"/>
    </location>
</feature>
<dbReference type="Pfam" id="PF16363">
    <property type="entry name" value="GDP_Man_Dehyd"/>
    <property type="match status" value="1"/>
</dbReference>
<evidence type="ECO:0000313" key="3">
    <source>
        <dbReference type="Proteomes" id="UP000015523"/>
    </source>
</evidence>
<dbReference type="PANTHER" id="PTHR43000">
    <property type="entry name" value="DTDP-D-GLUCOSE 4,6-DEHYDRATASE-RELATED"/>
    <property type="match status" value="1"/>
</dbReference>
<reference evidence="2 3" key="1">
    <citation type="journal article" date="2013" name="Genome Announc.">
        <title>Draft Genome Sequence of Sphingobium ummariense Strain RL-3, a Hexachlorocyclohexane-Degrading Bacterium.</title>
        <authorList>
            <person name="Kohli P."/>
            <person name="Dua A."/>
            <person name="Sangwan N."/>
            <person name="Oldach P."/>
            <person name="Khurana J.P."/>
            <person name="Lal R."/>
        </authorList>
    </citation>
    <scope>NUCLEOTIDE SEQUENCE [LARGE SCALE GENOMIC DNA]</scope>
    <source>
        <strain evidence="2 3">RL-3</strain>
    </source>
</reference>
<organism evidence="2 3">
    <name type="scientific">Sphingobium ummariense RL-3</name>
    <dbReference type="NCBI Taxonomy" id="1346791"/>
    <lineage>
        <taxon>Bacteria</taxon>
        <taxon>Pseudomonadati</taxon>
        <taxon>Pseudomonadota</taxon>
        <taxon>Alphaproteobacteria</taxon>
        <taxon>Sphingomonadales</taxon>
        <taxon>Sphingomonadaceae</taxon>
        <taxon>Sphingobium</taxon>
    </lineage>
</organism>